<evidence type="ECO:0000259" key="1">
    <source>
        <dbReference type="SMART" id="SM00881"/>
    </source>
</evidence>
<dbReference type="AlphaFoldDB" id="A0A1C1YTH9"/>
<reference evidence="2 3" key="1">
    <citation type="submission" date="2015-12" db="EMBL/GenBank/DDBJ databases">
        <authorList>
            <person name="Shamseldin A."/>
            <person name="Moawad H."/>
            <person name="Abd El-Rahim W.M."/>
            <person name="Sadowsky M.J."/>
        </authorList>
    </citation>
    <scope>NUCLEOTIDE SEQUENCE [LARGE SCALE GENOMIC DNA]</scope>
    <source>
        <strain evidence="2 3">JC234</strain>
    </source>
</reference>
<dbReference type="PANTHER" id="PTHR33303">
    <property type="entry name" value="CYTOPLASMIC PROTEIN-RELATED"/>
    <property type="match status" value="1"/>
</dbReference>
<dbReference type="Proteomes" id="UP000094795">
    <property type="component" value="Unassembled WGS sequence"/>
</dbReference>
<feature type="domain" description="CoA-binding" evidence="1">
    <location>
        <begin position="15"/>
        <end position="111"/>
    </location>
</feature>
<proteinExistence type="predicted"/>
<gene>
    <name evidence="2" type="ORF">AWJ14_17640</name>
</gene>
<protein>
    <submittedName>
        <fullName evidence="2">CoA-binding protein</fullName>
    </submittedName>
</protein>
<dbReference type="PANTHER" id="PTHR33303:SF2">
    <property type="entry name" value="COA-BINDING DOMAIN-CONTAINING PROTEIN"/>
    <property type="match status" value="1"/>
</dbReference>
<dbReference type="EMBL" id="LQZT01000034">
    <property type="protein sequence ID" value="OCW56831.1"/>
    <property type="molecule type" value="Genomic_DNA"/>
</dbReference>
<name>A0A1C1YTH9_9HYPH</name>
<dbReference type="InterPro" id="IPR036291">
    <property type="entry name" value="NAD(P)-bd_dom_sf"/>
</dbReference>
<dbReference type="SMART" id="SM00881">
    <property type="entry name" value="CoA_binding"/>
    <property type="match status" value="1"/>
</dbReference>
<sequence>MTHDHYDNSYISDILRTVSTIAVVGASANDVRPSYFVMKYMLAKGYRIIPVNPGQAGREILEQTTYARLADIPEPIDMVDIFRASDAVPAVIDEVLALSPLPKVVWMQLTVRHDEAAARAEAAGIRVVMDRCPKIEYARLSGEIGWNGVNSGVLSSRKPVMRAGMQSYGLRGKPGGAGDGES</sequence>
<evidence type="ECO:0000313" key="2">
    <source>
        <dbReference type="EMBL" id="OCW56831.1"/>
    </source>
</evidence>
<dbReference type="SUPFAM" id="SSF51735">
    <property type="entry name" value="NAD(P)-binding Rossmann-fold domains"/>
    <property type="match status" value="1"/>
</dbReference>
<comment type="caution">
    <text evidence="2">The sequence shown here is derived from an EMBL/GenBank/DDBJ whole genome shotgun (WGS) entry which is preliminary data.</text>
</comment>
<dbReference type="OrthoDB" id="9804695at2"/>
<dbReference type="Gene3D" id="3.40.50.720">
    <property type="entry name" value="NAD(P)-binding Rossmann-like Domain"/>
    <property type="match status" value="1"/>
</dbReference>
<accession>A0A1C1YTH9</accession>
<dbReference type="InterPro" id="IPR003781">
    <property type="entry name" value="CoA-bd"/>
</dbReference>
<dbReference type="STRING" id="1480615.AWJ14_17640"/>
<organism evidence="2 3">
    <name type="scientific">Hoeflea olei</name>
    <dbReference type="NCBI Taxonomy" id="1480615"/>
    <lineage>
        <taxon>Bacteria</taxon>
        <taxon>Pseudomonadati</taxon>
        <taxon>Pseudomonadota</taxon>
        <taxon>Alphaproteobacteria</taxon>
        <taxon>Hyphomicrobiales</taxon>
        <taxon>Rhizobiaceae</taxon>
        <taxon>Hoeflea</taxon>
    </lineage>
</organism>
<keyword evidence="3" id="KW-1185">Reference proteome</keyword>
<dbReference type="Pfam" id="PF13380">
    <property type="entry name" value="CoA_binding_2"/>
    <property type="match status" value="1"/>
</dbReference>
<evidence type="ECO:0000313" key="3">
    <source>
        <dbReference type="Proteomes" id="UP000094795"/>
    </source>
</evidence>
<dbReference type="RefSeq" id="WP_066181766.1">
    <property type="nucleotide sequence ID" value="NZ_LQZT01000034.1"/>
</dbReference>